<dbReference type="EMBL" id="BJZS01000029">
    <property type="protein sequence ID" value="GEO94935.1"/>
    <property type="molecule type" value="Genomic_DNA"/>
</dbReference>
<accession>A0A512IB50</accession>
<name>A0A512IB50_9MICC</name>
<keyword evidence="2" id="KW-1185">Reference proteome</keyword>
<dbReference type="Proteomes" id="UP000321103">
    <property type="component" value="Unassembled WGS sequence"/>
</dbReference>
<evidence type="ECO:0000313" key="1">
    <source>
        <dbReference type="EMBL" id="GEO94935.1"/>
    </source>
</evidence>
<comment type="caution">
    <text evidence="1">The sequence shown here is derived from an EMBL/GenBank/DDBJ whole genome shotgun (WGS) entry which is preliminary data.</text>
</comment>
<proteinExistence type="predicted"/>
<reference evidence="1 2" key="1">
    <citation type="submission" date="2019-07" db="EMBL/GenBank/DDBJ databases">
        <title>Whole genome shotgun sequence of Kocuria turfanensis NBRC 107627.</title>
        <authorList>
            <person name="Hosoyama A."/>
            <person name="Uohara A."/>
            <person name="Ohji S."/>
            <person name="Ichikawa N."/>
        </authorList>
    </citation>
    <scope>NUCLEOTIDE SEQUENCE [LARGE SCALE GENOMIC DNA]</scope>
    <source>
        <strain evidence="1 2">NBRC 107627</strain>
    </source>
</reference>
<evidence type="ECO:0000313" key="2">
    <source>
        <dbReference type="Proteomes" id="UP000321103"/>
    </source>
</evidence>
<protein>
    <submittedName>
        <fullName evidence="1">Uncharacterized protein</fullName>
    </submittedName>
</protein>
<sequence length="102" mass="10139">MSTPQDPDDVVPGPARSLRGTAVAATALAAALLMGIGLGPAAADPSAAPGDTVAAVPAAIGPEAAERLAGIAEDLAEAVTHGEITTQQAERFLQQVHHRIVS</sequence>
<organism evidence="1 2">
    <name type="scientific">Kocuria turfanensis</name>
    <dbReference type="NCBI Taxonomy" id="388357"/>
    <lineage>
        <taxon>Bacteria</taxon>
        <taxon>Bacillati</taxon>
        <taxon>Actinomycetota</taxon>
        <taxon>Actinomycetes</taxon>
        <taxon>Micrococcales</taxon>
        <taxon>Micrococcaceae</taxon>
        <taxon>Kocuria</taxon>
    </lineage>
</organism>
<dbReference type="RefSeq" id="WP_062735008.1">
    <property type="nucleotide sequence ID" value="NZ_BJZS01000029.1"/>
</dbReference>
<gene>
    <name evidence="1" type="ORF">KTU01_10580</name>
</gene>
<dbReference type="AlphaFoldDB" id="A0A512IB50"/>